<comment type="caution">
    <text evidence="2">The sequence shown here is derived from an EMBL/GenBank/DDBJ whole genome shotgun (WGS) entry which is preliminary data.</text>
</comment>
<name>A0A426XU99_ENSVE</name>
<feature type="region of interest" description="Disordered" evidence="1">
    <location>
        <begin position="42"/>
        <end position="64"/>
    </location>
</feature>
<protein>
    <submittedName>
        <fullName evidence="2">Uncharacterized protein</fullName>
    </submittedName>
</protein>
<organism evidence="2 3">
    <name type="scientific">Ensete ventricosum</name>
    <name type="common">Abyssinian banana</name>
    <name type="synonym">Musa ensete</name>
    <dbReference type="NCBI Taxonomy" id="4639"/>
    <lineage>
        <taxon>Eukaryota</taxon>
        <taxon>Viridiplantae</taxon>
        <taxon>Streptophyta</taxon>
        <taxon>Embryophyta</taxon>
        <taxon>Tracheophyta</taxon>
        <taxon>Spermatophyta</taxon>
        <taxon>Magnoliopsida</taxon>
        <taxon>Liliopsida</taxon>
        <taxon>Zingiberales</taxon>
        <taxon>Musaceae</taxon>
        <taxon>Ensete</taxon>
    </lineage>
</organism>
<sequence>MSGTYRYVDRPLLGGSVKNRSSAVDFGRRRPIEEEIDRRRSIVEEKGKKKSKRKKKRRGEERIPRPCAVLARLPSPPVGRRPRVACCRFFSCTRRWSVSPRGEKDRGDVAPFSPFS</sequence>
<evidence type="ECO:0000256" key="1">
    <source>
        <dbReference type="SAM" id="MobiDB-lite"/>
    </source>
</evidence>
<accession>A0A426XU99</accession>
<dbReference type="EMBL" id="AMZH03017375">
    <property type="protein sequence ID" value="RRT43085.1"/>
    <property type="molecule type" value="Genomic_DNA"/>
</dbReference>
<proteinExistence type="predicted"/>
<evidence type="ECO:0000313" key="3">
    <source>
        <dbReference type="Proteomes" id="UP000287651"/>
    </source>
</evidence>
<dbReference type="Proteomes" id="UP000287651">
    <property type="component" value="Unassembled WGS sequence"/>
</dbReference>
<feature type="compositionally biased region" description="Basic residues" evidence="1">
    <location>
        <begin position="48"/>
        <end position="57"/>
    </location>
</feature>
<reference evidence="2 3" key="1">
    <citation type="journal article" date="2014" name="Agronomy (Basel)">
        <title>A Draft Genome Sequence for Ensete ventricosum, the Drought-Tolerant Tree Against Hunger.</title>
        <authorList>
            <person name="Harrison J."/>
            <person name="Moore K.A."/>
            <person name="Paszkiewicz K."/>
            <person name="Jones T."/>
            <person name="Grant M."/>
            <person name="Ambacheew D."/>
            <person name="Muzemil S."/>
            <person name="Studholme D.J."/>
        </authorList>
    </citation>
    <scope>NUCLEOTIDE SEQUENCE [LARGE SCALE GENOMIC DNA]</scope>
</reference>
<gene>
    <name evidence="2" type="ORF">B296_00047871</name>
</gene>
<evidence type="ECO:0000313" key="2">
    <source>
        <dbReference type="EMBL" id="RRT43085.1"/>
    </source>
</evidence>
<dbReference type="AlphaFoldDB" id="A0A426XU99"/>